<evidence type="ECO:0000313" key="18">
    <source>
        <dbReference type="Proteomes" id="UP000701853"/>
    </source>
</evidence>
<keyword evidence="8 15" id="KW-0412">Isoleucine biosynthesis</keyword>
<dbReference type="InterPro" id="IPR038110">
    <property type="entry name" value="TD_ACT-like_sf"/>
</dbReference>
<dbReference type="FunFam" id="3.40.1020.10:FF:000003">
    <property type="entry name" value="Threonine dehydratase"/>
    <property type="match status" value="1"/>
</dbReference>
<evidence type="ECO:0000256" key="13">
    <source>
        <dbReference type="ARBA" id="ARBA00023239"/>
    </source>
</evidence>
<dbReference type="GO" id="GO:0006565">
    <property type="term" value="P:L-serine catabolic process"/>
    <property type="evidence" value="ECO:0007669"/>
    <property type="project" value="TreeGrafter"/>
</dbReference>
<comment type="catalytic activity">
    <reaction evidence="1 15">
        <text>L-threonine = 2-oxobutanoate + NH4(+)</text>
        <dbReference type="Rhea" id="RHEA:22108"/>
        <dbReference type="ChEBI" id="CHEBI:16763"/>
        <dbReference type="ChEBI" id="CHEBI:28938"/>
        <dbReference type="ChEBI" id="CHEBI:57926"/>
        <dbReference type="EC" id="4.3.1.19"/>
    </reaction>
</comment>
<dbReference type="Proteomes" id="UP000701853">
    <property type="component" value="Chromosome 2"/>
</dbReference>
<dbReference type="EMBL" id="JAHUZN010000002">
    <property type="protein sequence ID" value="KAG8501008.1"/>
    <property type="molecule type" value="Genomic_DNA"/>
</dbReference>
<sequence>MKMKGRWMLDLGKKVGRNLEQNFGEKKDLKEYGCNSKAAESPKRLRFFNSKIAPKRKRVPHSNFLLSAYKRYKIPPEGKAASTPRKHITKKKKKEELMEGLRLAPPQPTLLHRTETVLRTSFIGPHFTKKCIAHRIRVSVSKPTAEVSSPTLTSSEDTVASSPSLGFVVAPSERPRVSANSLQYPSGYLGAVPERSVDEGNGDVKNAMEYLTNILSSKVYDVAIESPLQLATKLSERLGNQVWLKREDLQPVFSFKLRGAYNMMAKLTKEQLEKGVICSSAGNHAQGVALAAKKLGCNAVIAMPVTTPEIKWQSVERLGATVVLVGDSYDEAQAYAKKRAKEESRTFIPPFDHPDVIMGQGTVGMEIVRQMQGPLHAIFVPVGGGGLIAGIAAFVKRVSPEVKVIGVEPSDANAMALSLHRGERVMLDKVGGFADGVAVKEVGEETFCLCRELVDGVVLVSRDAICASIKDMFEEKRSILEPAGALALAGAEAYCKYYGLKGKNIVAITSGANMNFDKLRVVTELANVGRKQEAVLATILAEKPGSFKQFCELVGPMNITEFKYRCSSDKAAVVLYSVGVHMVSDLEAMKQRLESSQLRTYTLTASDLVKDHLRYLMGGRLNVENEVLCRFVFPERPGALMKFLDTFSPRWNISLFHYRGQGETGANVLVGIQVGKSEMEEFIQRSESLGYEYVLVTNDSNFQLLMH</sequence>
<keyword evidence="9" id="KW-0934">Plastid</keyword>
<dbReference type="CDD" id="cd04906">
    <property type="entry name" value="ACT_ThrD-I_1"/>
    <property type="match status" value="1"/>
</dbReference>
<dbReference type="GO" id="GO:0003941">
    <property type="term" value="F:L-serine ammonia-lyase activity"/>
    <property type="evidence" value="ECO:0007669"/>
    <property type="project" value="TreeGrafter"/>
</dbReference>
<organism evidence="17 18">
    <name type="scientific">Gossypium anomalum</name>
    <dbReference type="NCBI Taxonomy" id="47600"/>
    <lineage>
        <taxon>Eukaryota</taxon>
        <taxon>Viridiplantae</taxon>
        <taxon>Streptophyta</taxon>
        <taxon>Embryophyta</taxon>
        <taxon>Tracheophyta</taxon>
        <taxon>Spermatophyta</taxon>
        <taxon>Magnoliopsida</taxon>
        <taxon>eudicotyledons</taxon>
        <taxon>Gunneridae</taxon>
        <taxon>Pentapetalae</taxon>
        <taxon>rosids</taxon>
        <taxon>malvids</taxon>
        <taxon>Malvales</taxon>
        <taxon>Malvaceae</taxon>
        <taxon>Malvoideae</taxon>
        <taxon>Gossypium</taxon>
    </lineage>
</organism>
<proteinExistence type="inferred from homology"/>
<evidence type="ECO:0000256" key="2">
    <source>
        <dbReference type="ARBA" id="ARBA00001933"/>
    </source>
</evidence>
<feature type="domain" description="ACT-like" evidence="16">
    <location>
        <begin position="627"/>
        <end position="698"/>
    </location>
</feature>
<dbReference type="InterPro" id="IPR036052">
    <property type="entry name" value="TrpB-like_PALP_sf"/>
</dbReference>
<dbReference type="InterPro" id="IPR005787">
    <property type="entry name" value="Thr_deHydtase_biosynth"/>
</dbReference>
<name>A0A8J6DDL9_9ROSI</name>
<dbReference type="AlphaFoldDB" id="A0A8J6DDL9"/>
<protein>
    <recommendedName>
        <fullName evidence="15">Threonine dehydratase</fullName>
        <ecNumber evidence="15">4.3.1.19</ecNumber>
    </recommendedName>
    <alternativeName>
        <fullName evidence="15">Threonine deaminase</fullName>
    </alternativeName>
</protein>
<evidence type="ECO:0000256" key="6">
    <source>
        <dbReference type="ARBA" id="ARBA00022528"/>
    </source>
</evidence>
<dbReference type="InterPro" id="IPR001721">
    <property type="entry name" value="TD_ACT-like"/>
</dbReference>
<keyword evidence="14 15" id="KW-0100">Branched-chain amino acid biosynthesis</keyword>
<keyword evidence="7 15" id="KW-0028">Amino-acid biosynthesis</keyword>
<dbReference type="GO" id="GO:0009097">
    <property type="term" value="P:isoleucine biosynthetic process"/>
    <property type="evidence" value="ECO:0007669"/>
    <property type="project" value="UniProtKB-UniRule"/>
</dbReference>
<comment type="caution">
    <text evidence="17">The sequence shown here is derived from an EMBL/GenBank/DDBJ whole genome shotgun (WGS) entry which is preliminary data.</text>
</comment>
<comment type="similarity">
    <text evidence="5 15">Belongs to the serine/threonine dehydratase family.</text>
</comment>
<comment type="subcellular location">
    <subcellularLocation>
        <location evidence="3">Plastid</location>
        <location evidence="3">Chloroplast</location>
    </subcellularLocation>
</comment>
<evidence type="ECO:0000256" key="8">
    <source>
        <dbReference type="ARBA" id="ARBA00022624"/>
    </source>
</evidence>
<dbReference type="NCBIfam" id="TIGR01124">
    <property type="entry name" value="ilvA_2Cterm"/>
    <property type="match status" value="1"/>
</dbReference>
<evidence type="ECO:0000256" key="4">
    <source>
        <dbReference type="ARBA" id="ARBA00004810"/>
    </source>
</evidence>
<dbReference type="PROSITE" id="PS51672">
    <property type="entry name" value="ACT_LIKE"/>
    <property type="match status" value="2"/>
</dbReference>
<dbReference type="Gene3D" id="3.40.1020.10">
    <property type="entry name" value="Biosynthetic Threonine Deaminase, Domain 3"/>
    <property type="match status" value="1"/>
</dbReference>
<dbReference type="NCBIfam" id="NF006674">
    <property type="entry name" value="PRK09224.1"/>
    <property type="match status" value="1"/>
</dbReference>
<dbReference type="GO" id="GO:0004794">
    <property type="term" value="F:threonine deaminase activity"/>
    <property type="evidence" value="ECO:0007669"/>
    <property type="project" value="UniProtKB-UniRule"/>
</dbReference>
<dbReference type="InterPro" id="IPR000634">
    <property type="entry name" value="Ser/Thr_deHydtase_PyrdxlP-BS"/>
</dbReference>
<evidence type="ECO:0000256" key="11">
    <source>
        <dbReference type="ARBA" id="ARBA00022898"/>
    </source>
</evidence>
<evidence type="ECO:0000256" key="15">
    <source>
        <dbReference type="RuleBase" id="RU362012"/>
    </source>
</evidence>
<evidence type="ECO:0000256" key="5">
    <source>
        <dbReference type="ARBA" id="ARBA00010869"/>
    </source>
</evidence>
<evidence type="ECO:0000256" key="12">
    <source>
        <dbReference type="ARBA" id="ARBA00022946"/>
    </source>
</evidence>
<gene>
    <name evidence="17" type="ORF">CXB51_003051</name>
</gene>
<comment type="cofactor">
    <cofactor evidence="2 15">
        <name>pyridoxal 5'-phosphate</name>
        <dbReference type="ChEBI" id="CHEBI:597326"/>
    </cofactor>
</comment>
<dbReference type="Gene3D" id="3.40.50.1100">
    <property type="match status" value="2"/>
</dbReference>
<dbReference type="GO" id="GO:0009507">
    <property type="term" value="C:chloroplast"/>
    <property type="evidence" value="ECO:0007669"/>
    <property type="project" value="UniProtKB-SubCell"/>
</dbReference>
<accession>A0A8J6DDL9</accession>
<dbReference type="PANTHER" id="PTHR48078">
    <property type="entry name" value="THREONINE DEHYDRATASE, MITOCHONDRIAL-RELATED"/>
    <property type="match status" value="1"/>
</dbReference>
<dbReference type="GO" id="GO:0006567">
    <property type="term" value="P:L-threonine catabolic process"/>
    <property type="evidence" value="ECO:0007669"/>
    <property type="project" value="TreeGrafter"/>
</dbReference>
<dbReference type="InterPro" id="IPR001926">
    <property type="entry name" value="TrpB-like_PALP"/>
</dbReference>
<dbReference type="CDD" id="cd01562">
    <property type="entry name" value="Thr-dehyd"/>
    <property type="match status" value="1"/>
</dbReference>
<keyword evidence="11 15" id="KW-0663">Pyridoxal phosphate</keyword>
<dbReference type="PANTHER" id="PTHR48078:SF11">
    <property type="entry name" value="THREONINE DEHYDRATASE, MITOCHONDRIAL"/>
    <property type="match status" value="1"/>
</dbReference>
<keyword evidence="13 15" id="KW-0456">Lyase</keyword>
<evidence type="ECO:0000256" key="1">
    <source>
        <dbReference type="ARBA" id="ARBA00001274"/>
    </source>
</evidence>
<dbReference type="Pfam" id="PF00585">
    <property type="entry name" value="Thr_dehydrat_C"/>
    <property type="match status" value="2"/>
</dbReference>
<dbReference type="SUPFAM" id="SSF55021">
    <property type="entry name" value="ACT-like"/>
    <property type="match status" value="1"/>
</dbReference>
<dbReference type="GO" id="GO:0030170">
    <property type="term" value="F:pyridoxal phosphate binding"/>
    <property type="evidence" value="ECO:0007669"/>
    <property type="project" value="InterPro"/>
</dbReference>
<comment type="pathway">
    <text evidence="4 15">Amino-acid biosynthesis; L-isoleucine biosynthesis; 2-oxobutanoate from L-threonine: step 1/1.</text>
</comment>
<dbReference type="EC" id="4.3.1.19" evidence="15"/>
<dbReference type="UniPathway" id="UPA00047">
    <property type="reaction ID" value="UER00054"/>
</dbReference>
<reference evidence="17 18" key="1">
    <citation type="journal article" date="2021" name="bioRxiv">
        <title>The Gossypium anomalum genome as a resource for cotton improvement and evolutionary analysis of hybrid incompatibility.</title>
        <authorList>
            <person name="Grover C.E."/>
            <person name="Yuan D."/>
            <person name="Arick M.A."/>
            <person name="Miller E.R."/>
            <person name="Hu G."/>
            <person name="Peterson D.G."/>
            <person name="Wendel J.F."/>
            <person name="Udall J.A."/>
        </authorList>
    </citation>
    <scope>NUCLEOTIDE SEQUENCE [LARGE SCALE GENOMIC DNA]</scope>
    <source>
        <strain evidence="17">JFW-Udall</strain>
        <tissue evidence="17">Leaf</tissue>
    </source>
</reference>
<dbReference type="FunFam" id="3.40.50.1100:FF:000008">
    <property type="entry name" value="L-threonine dehydratase"/>
    <property type="match status" value="1"/>
</dbReference>
<keyword evidence="6" id="KW-0150">Chloroplast</keyword>
<evidence type="ECO:0000313" key="17">
    <source>
        <dbReference type="EMBL" id="KAG8501008.1"/>
    </source>
</evidence>
<dbReference type="SUPFAM" id="SSF53686">
    <property type="entry name" value="Tryptophan synthase beta subunit-like PLP-dependent enzymes"/>
    <property type="match status" value="1"/>
</dbReference>
<feature type="domain" description="ACT-like" evidence="16">
    <location>
        <begin position="534"/>
        <end position="605"/>
    </location>
</feature>
<evidence type="ECO:0000256" key="14">
    <source>
        <dbReference type="ARBA" id="ARBA00023304"/>
    </source>
</evidence>
<dbReference type="Pfam" id="PF00291">
    <property type="entry name" value="PALP"/>
    <property type="match status" value="1"/>
</dbReference>
<dbReference type="PROSITE" id="PS00165">
    <property type="entry name" value="DEHYDRATASE_SER_THR"/>
    <property type="match status" value="1"/>
</dbReference>
<keyword evidence="12" id="KW-0809">Transit peptide</keyword>
<dbReference type="CDD" id="cd04907">
    <property type="entry name" value="ACT_ThrD-I_2"/>
    <property type="match status" value="1"/>
</dbReference>
<keyword evidence="10" id="KW-0677">Repeat</keyword>
<dbReference type="InterPro" id="IPR050147">
    <property type="entry name" value="Ser/Thr_Dehydratase"/>
</dbReference>
<dbReference type="InterPro" id="IPR045865">
    <property type="entry name" value="ACT-like_dom_sf"/>
</dbReference>
<dbReference type="OrthoDB" id="4418812at2759"/>
<evidence type="ECO:0000259" key="16">
    <source>
        <dbReference type="PROSITE" id="PS51672"/>
    </source>
</evidence>
<evidence type="ECO:0000256" key="9">
    <source>
        <dbReference type="ARBA" id="ARBA00022640"/>
    </source>
</evidence>
<evidence type="ECO:0000256" key="10">
    <source>
        <dbReference type="ARBA" id="ARBA00022737"/>
    </source>
</evidence>
<evidence type="ECO:0000256" key="3">
    <source>
        <dbReference type="ARBA" id="ARBA00004229"/>
    </source>
</evidence>
<evidence type="ECO:0000256" key="7">
    <source>
        <dbReference type="ARBA" id="ARBA00022605"/>
    </source>
</evidence>
<keyword evidence="18" id="KW-1185">Reference proteome</keyword>